<organism evidence="2">
    <name type="scientific">Solanum chacoense</name>
    <name type="common">Chaco potato</name>
    <dbReference type="NCBI Taxonomy" id="4108"/>
    <lineage>
        <taxon>Eukaryota</taxon>
        <taxon>Viridiplantae</taxon>
        <taxon>Streptophyta</taxon>
        <taxon>Embryophyta</taxon>
        <taxon>Tracheophyta</taxon>
        <taxon>Spermatophyta</taxon>
        <taxon>Magnoliopsida</taxon>
        <taxon>eudicotyledons</taxon>
        <taxon>Gunneridae</taxon>
        <taxon>Pentapetalae</taxon>
        <taxon>asterids</taxon>
        <taxon>lamiids</taxon>
        <taxon>Solanales</taxon>
        <taxon>Solanaceae</taxon>
        <taxon>Solanoideae</taxon>
        <taxon>Solaneae</taxon>
        <taxon>Solanum</taxon>
    </lineage>
</organism>
<evidence type="ECO:0000256" key="1">
    <source>
        <dbReference type="SAM" id="SignalP"/>
    </source>
</evidence>
<accession>A0A0V0GF91</accession>
<dbReference type="EMBL" id="GEDG01040168">
    <property type="protein sequence ID" value="JAP06837.1"/>
    <property type="molecule type" value="Transcribed_RNA"/>
</dbReference>
<sequence>LTLTYFLFVLLFPTTRVSGVVPGPEELATGLGAIGRNLSIMWLIIVVSLGVPVYPGPAQVFPRSIRAEEVCRWSGF</sequence>
<reference evidence="2" key="1">
    <citation type="submission" date="2015-12" db="EMBL/GenBank/DDBJ databases">
        <title>Gene expression during late stages of embryo sac development: a critical building block for successful pollen-pistil interactions.</title>
        <authorList>
            <person name="Liu Y."/>
            <person name="Joly V."/>
            <person name="Sabar M."/>
            <person name="Matton D.P."/>
        </authorList>
    </citation>
    <scope>NUCLEOTIDE SEQUENCE</scope>
</reference>
<keyword evidence="1" id="KW-0732">Signal</keyword>
<dbReference type="AlphaFoldDB" id="A0A0V0GF91"/>
<evidence type="ECO:0000313" key="2">
    <source>
        <dbReference type="EMBL" id="JAP06837.1"/>
    </source>
</evidence>
<feature type="chain" id="PRO_5006865288" evidence="1">
    <location>
        <begin position="20"/>
        <end position="76"/>
    </location>
</feature>
<name>A0A0V0GF91_SOLCH</name>
<protein>
    <submittedName>
        <fullName evidence="2">Putative ovule protein</fullName>
    </submittedName>
</protein>
<feature type="non-terminal residue" evidence="2">
    <location>
        <position position="1"/>
    </location>
</feature>
<proteinExistence type="predicted"/>
<feature type="signal peptide" evidence="1">
    <location>
        <begin position="1"/>
        <end position="19"/>
    </location>
</feature>